<dbReference type="RefSeq" id="XP_062730579.1">
    <property type="nucleotide sequence ID" value="XM_062879288.1"/>
</dbReference>
<evidence type="ECO:0000256" key="1">
    <source>
        <dbReference type="SAM" id="SignalP"/>
    </source>
</evidence>
<dbReference type="Proteomes" id="UP001322138">
    <property type="component" value="Unassembled WGS sequence"/>
</dbReference>
<evidence type="ECO:0000313" key="2">
    <source>
        <dbReference type="EMBL" id="KAK4641603.1"/>
    </source>
</evidence>
<comment type="caution">
    <text evidence="2">The sequence shown here is derived from an EMBL/GenBank/DDBJ whole genome shotgun (WGS) entry which is preliminary data.</text>
</comment>
<evidence type="ECO:0000313" key="3">
    <source>
        <dbReference type="Proteomes" id="UP001322138"/>
    </source>
</evidence>
<dbReference type="EMBL" id="JAFFGZ010000007">
    <property type="protein sequence ID" value="KAK4641603.1"/>
    <property type="molecule type" value="Genomic_DNA"/>
</dbReference>
<dbReference type="GeneID" id="87898770"/>
<feature type="signal peptide" evidence="1">
    <location>
        <begin position="1"/>
        <end position="35"/>
    </location>
</feature>
<reference evidence="2 3" key="1">
    <citation type="journal article" date="2023" name="bioRxiv">
        <title>High-quality genome assemblies of four members of thePodospora anserinaspecies complex.</title>
        <authorList>
            <person name="Ament-Velasquez S.L."/>
            <person name="Vogan A.A."/>
            <person name="Wallerman O."/>
            <person name="Hartmann F."/>
            <person name="Gautier V."/>
            <person name="Silar P."/>
            <person name="Giraud T."/>
            <person name="Johannesson H."/>
        </authorList>
    </citation>
    <scope>NUCLEOTIDE SEQUENCE [LARGE SCALE GENOMIC DNA]</scope>
    <source>
        <strain evidence="2 3">CBS 112042</strain>
    </source>
</reference>
<sequence>MRILSVVTSMASLKTIVALAVVSLAGISAAAGCAADNCYRALFPCPSPSAVSVASAFCATITASGTTATNYPTRATNACGTTADRYISACQCGPTCSYSTLTTATSSSSITNAPACEPPSTSTTFTSTTSTAPPACESTPVNGNLLYGDFECGFTPWNPLVFAPFTGVYGYSVTTPGFTKVNSFQTEFLGTPNCPTTCTYLRLTSPVFPVTPGVKYKYTFATWFDGISRGFVGTKINDRAGRTVSALDYPVKNWRFHQVPFQANATENEASVYFEWLNVESRLDSVTFAPLSAYCGNTSPVGLLPDGEFECGLGAWTQQKPDPQATAGVVNLGSDSLYTNSFPMGDYAWRVVSPGVPNPANQELHVSARIISGSMAVTPGKKYLVYFTSFFSNRTVGSVGVMINNSPIYTRNPNDAAQGTPTVFSPNHIIWTNMAGLTIASVKIEALVFGAGTIAIDSVMFVELNDGVV</sequence>
<name>A0ABR0FC90_9PEZI</name>
<keyword evidence="1" id="KW-0732">Signal</keyword>
<gene>
    <name evidence="2" type="ORF">QC761_500400</name>
</gene>
<protein>
    <recommendedName>
        <fullName evidence="4">CBM-cenC domain-containing protein</fullName>
    </recommendedName>
</protein>
<keyword evidence="3" id="KW-1185">Reference proteome</keyword>
<dbReference type="PROSITE" id="PS51257">
    <property type="entry name" value="PROKAR_LIPOPROTEIN"/>
    <property type="match status" value="1"/>
</dbReference>
<organism evidence="2 3">
    <name type="scientific">Podospora bellae-mahoneyi</name>
    <dbReference type="NCBI Taxonomy" id="2093777"/>
    <lineage>
        <taxon>Eukaryota</taxon>
        <taxon>Fungi</taxon>
        <taxon>Dikarya</taxon>
        <taxon>Ascomycota</taxon>
        <taxon>Pezizomycotina</taxon>
        <taxon>Sordariomycetes</taxon>
        <taxon>Sordariomycetidae</taxon>
        <taxon>Sordariales</taxon>
        <taxon>Podosporaceae</taxon>
        <taxon>Podospora</taxon>
    </lineage>
</organism>
<evidence type="ECO:0008006" key="4">
    <source>
        <dbReference type="Google" id="ProtNLM"/>
    </source>
</evidence>
<feature type="chain" id="PRO_5046575815" description="CBM-cenC domain-containing protein" evidence="1">
    <location>
        <begin position="36"/>
        <end position="469"/>
    </location>
</feature>
<proteinExistence type="predicted"/>
<accession>A0ABR0FC90</accession>